<dbReference type="RefSeq" id="WP_062503902.1">
    <property type="nucleotide sequence ID" value="NZ_BEWO01000003.1"/>
</dbReference>
<dbReference type="EMBL" id="BSNT01000019">
    <property type="protein sequence ID" value="GLQ59224.1"/>
    <property type="molecule type" value="Genomic_DNA"/>
</dbReference>
<reference evidence="4" key="3">
    <citation type="submission" date="2020-04" db="EMBL/GenBank/DDBJ databases">
        <authorList>
            <person name="Sombolestani A."/>
        </authorList>
    </citation>
    <scope>NUCLEOTIDE SEQUENCE</scope>
    <source>
        <strain evidence="4">R71697</strain>
    </source>
</reference>
<evidence type="ECO:0008006" key="7">
    <source>
        <dbReference type="Google" id="ProtNLM"/>
    </source>
</evidence>
<feature type="coiled-coil region" evidence="1">
    <location>
        <begin position="111"/>
        <end position="169"/>
    </location>
</feature>
<evidence type="ECO:0000313" key="4">
    <source>
        <dbReference type="EMBL" id="MBF0870370.1"/>
    </source>
</evidence>
<dbReference type="SUPFAM" id="SSF158791">
    <property type="entry name" value="MgtE N-terminal domain-like"/>
    <property type="match status" value="1"/>
</dbReference>
<feature type="compositionally biased region" description="Basic and acidic residues" evidence="2">
    <location>
        <begin position="56"/>
        <end position="70"/>
    </location>
</feature>
<dbReference type="Proteomes" id="UP000661006">
    <property type="component" value="Unassembled WGS sequence"/>
</dbReference>
<evidence type="ECO:0000256" key="1">
    <source>
        <dbReference type="SAM" id="Coils"/>
    </source>
</evidence>
<accession>A0A9Q2FL08</accession>
<dbReference type="GeneID" id="81474198"/>
<organism evidence="4 5">
    <name type="scientific">Gluconobacter japonicus</name>
    <dbReference type="NCBI Taxonomy" id="376620"/>
    <lineage>
        <taxon>Bacteria</taxon>
        <taxon>Pseudomonadati</taxon>
        <taxon>Pseudomonadota</taxon>
        <taxon>Alphaproteobacteria</taxon>
        <taxon>Acetobacterales</taxon>
        <taxon>Acetobacteraceae</taxon>
        <taxon>Gluconobacter</taxon>
    </lineage>
</organism>
<evidence type="ECO:0000313" key="3">
    <source>
        <dbReference type="EMBL" id="GLQ59224.1"/>
    </source>
</evidence>
<keyword evidence="6" id="KW-1185">Reference proteome</keyword>
<feature type="region of interest" description="Disordered" evidence="2">
    <location>
        <begin position="52"/>
        <end position="78"/>
    </location>
</feature>
<keyword evidence="1" id="KW-0175">Coiled coil</keyword>
<reference evidence="3" key="5">
    <citation type="submission" date="2023-01" db="EMBL/GenBank/DDBJ databases">
        <title>Draft genome sequence of Gluconobacter japonicus strain NBRC 3271.</title>
        <authorList>
            <person name="Sun Q."/>
            <person name="Mori K."/>
        </authorList>
    </citation>
    <scope>NUCLEOTIDE SEQUENCE</scope>
    <source>
        <strain evidence="3">NBRC 3271</strain>
    </source>
</reference>
<reference evidence="3" key="1">
    <citation type="journal article" date="2014" name="Int. J. Syst. Evol. Microbiol.">
        <title>Complete genome of a new Firmicutes species belonging to the dominant human colonic microbiota ('Ruminococcus bicirculans') reveals two chromosomes and a selective capacity to utilize plant glucans.</title>
        <authorList>
            <consortium name="NISC Comparative Sequencing Program"/>
            <person name="Wegmann U."/>
            <person name="Louis P."/>
            <person name="Goesmann A."/>
            <person name="Henrissat B."/>
            <person name="Duncan S.H."/>
            <person name="Flint H.J."/>
        </authorList>
    </citation>
    <scope>NUCLEOTIDE SEQUENCE</scope>
    <source>
        <strain evidence="3">NBRC 3271</strain>
    </source>
</reference>
<reference evidence="4" key="4">
    <citation type="submission" date="2020-11" db="EMBL/GenBank/DDBJ databases">
        <title>Description of novel Gluconobacter species.</title>
        <authorList>
            <person name="Cleenwerck I."/>
            <person name="Cnockaert M."/>
            <person name="Borremans W."/>
            <person name="Wieme A.D."/>
            <person name="De Vuyst L."/>
            <person name="Vandamme P."/>
        </authorList>
    </citation>
    <scope>NUCLEOTIDE SEQUENCE</scope>
    <source>
        <strain evidence="4">R71697</strain>
    </source>
</reference>
<protein>
    <recommendedName>
        <fullName evidence="7">Magnesium transporter MgtE intracellular domain-containing protein</fullName>
    </recommendedName>
</protein>
<evidence type="ECO:0000313" key="5">
    <source>
        <dbReference type="Proteomes" id="UP000661006"/>
    </source>
</evidence>
<dbReference type="Proteomes" id="UP001156613">
    <property type="component" value="Unassembled WGS sequence"/>
</dbReference>
<reference evidence="6" key="2">
    <citation type="journal article" date="2019" name="Int. J. Syst. Evol. Microbiol.">
        <title>The Global Catalogue of Microorganisms (GCM) 10K type strain sequencing project: providing services to taxonomists for standard genome sequencing and annotation.</title>
        <authorList>
            <consortium name="The Broad Institute Genomics Platform"/>
            <consortium name="The Broad Institute Genome Sequencing Center for Infectious Disease"/>
            <person name="Wu L."/>
            <person name="Ma J."/>
        </authorList>
    </citation>
    <scope>NUCLEOTIDE SEQUENCE [LARGE SCALE GENOMIC DNA]</scope>
    <source>
        <strain evidence="6">NBRC 3271</strain>
    </source>
</reference>
<evidence type="ECO:0000256" key="2">
    <source>
        <dbReference type="SAM" id="MobiDB-lite"/>
    </source>
</evidence>
<gene>
    <name evidence="3" type="ORF">GCM10010937_10270</name>
    <name evidence="4" type="ORF">HKD32_05780</name>
</gene>
<name>A0A9Q2FL08_GLUJA</name>
<evidence type="ECO:0000313" key="6">
    <source>
        <dbReference type="Proteomes" id="UP001156613"/>
    </source>
</evidence>
<proteinExistence type="predicted"/>
<sequence length="243" mass="25776">MFFRLLHITCGLMIVLLGVKVYDLVEYVGAEVPAGSSLVASAVAQPSVTPASAEASTHKADAAAPMEKKPASSAASPVPATADLCKAGGCQGAPQAPSGVVAAETVDPALKADLNERQQELDRRSKALDERQRLVDAGEEELQRRMTALQASRSQIEDSERHSDELLNQDTDRLVKIYEAMKPADAAVIFNILDLRVGVGLLNRMSSRKASAIMEAMSPQRAILATQLLANIHAHAGSRGING</sequence>
<dbReference type="AlphaFoldDB" id="A0A9Q2FL08"/>
<comment type="caution">
    <text evidence="4">The sequence shown here is derived from an EMBL/GenBank/DDBJ whole genome shotgun (WGS) entry which is preliminary data.</text>
</comment>
<dbReference type="EMBL" id="JABCQN010000002">
    <property type="protein sequence ID" value="MBF0870370.1"/>
    <property type="molecule type" value="Genomic_DNA"/>
</dbReference>